<accession>A0ABT1AN45</accession>
<sequence>MTIFTDAEVERRPTLQFPIHELRANGVDVASVEDLRCRFDPASPSVQSWIARTLPALDRVINLVSGLIVPEVIAFGGQRPPELGSMLIQRPRFWEKYRYGVVPPRPKLVLGRQAATQPSSALPSCP</sequence>
<protein>
    <submittedName>
        <fullName evidence="1">Uncharacterized protein</fullName>
    </submittedName>
</protein>
<reference evidence="1" key="2">
    <citation type="journal article" date="2023" name="Front. Microbiol.">
        <title>Ralstonia chuxiongensis sp. nov., Ralstonia mojiangensis sp. nov., and Ralstonia soli sp. nov., isolated from tobacco fields, are three novel species in the family Burkholderiaceae.</title>
        <authorList>
            <person name="Lu C.H."/>
            <person name="Zhang Y.Y."/>
            <person name="Jiang N."/>
            <person name="Chen W."/>
            <person name="Shao X."/>
            <person name="Zhao Z.M."/>
            <person name="Lu W.L."/>
            <person name="Hu X."/>
            <person name="Xi Y.X."/>
            <person name="Zou S.Y."/>
            <person name="Wei Q.J."/>
            <person name="Lin Z.L."/>
            <person name="Gong L."/>
            <person name="Gai X.T."/>
            <person name="Zhang L.Q."/>
            <person name="Li J.Y."/>
            <person name="Jin Y."/>
            <person name="Xia Z.Y."/>
        </authorList>
    </citation>
    <scope>NUCLEOTIDE SEQUENCE</scope>
    <source>
        <strain evidence="1">21MJYT02-11</strain>
    </source>
</reference>
<dbReference type="RefSeq" id="WP_252682281.1">
    <property type="nucleotide sequence ID" value="NZ_JAMXHT010000006.1"/>
</dbReference>
<gene>
    <name evidence="1" type="ORF">NG900_16100</name>
</gene>
<evidence type="ECO:0000313" key="1">
    <source>
        <dbReference type="EMBL" id="MCO5399721.1"/>
    </source>
</evidence>
<name>A0ABT1AN45_9RALS</name>
<keyword evidence="2" id="KW-1185">Reference proteome</keyword>
<reference evidence="1" key="1">
    <citation type="submission" date="2022-06" db="EMBL/GenBank/DDBJ databases">
        <authorList>
            <person name="Lu C.-H."/>
        </authorList>
    </citation>
    <scope>NUCLEOTIDE SEQUENCE</scope>
    <source>
        <strain evidence="1">21MJYT02-11</strain>
    </source>
</reference>
<evidence type="ECO:0000313" key="2">
    <source>
        <dbReference type="Proteomes" id="UP001162811"/>
    </source>
</evidence>
<dbReference type="EMBL" id="JAMXHT010000006">
    <property type="protein sequence ID" value="MCO5399721.1"/>
    <property type="molecule type" value="Genomic_DNA"/>
</dbReference>
<comment type="caution">
    <text evidence="1">The sequence shown here is derived from an EMBL/GenBank/DDBJ whole genome shotgun (WGS) entry which is preliminary data.</text>
</comment>
<proteinExistence type="predicted"/>
<dbReference type="Proteomes" id="UP001162811">
    <property type="component" value="Unassembled WGS sequence"/>
</dbReference>
<organism evidence="1 2">
    <name type="scientific">Ralstonia soli</name>
    <dbReference type="NCBI Taxonomy" id="2953896"/>
    <lineage>
        <taxon>Bacteria</taxon>
        <taxon>Pseudomonadati</taxon>
        <taxon>Pseudomonadota</taxon>
        <taxon>Betaproteobacteria</taxon>
        <taxon>Burkholderiales</taxon>
        <taxon>Burkholderiaceae</taxon>
        <taxon>Ralstonia</taxon>
    </lineage>
</organism>